<dbReference type="PROSITE" id="PS00022">
    <property type="entry name" value="EGF_1"/>
    <property type="match status" value="1"/>
</dbReference>
<dbReference type="Proteomes" id="UP000008068">
    <property type="component" value="Unassembled WGS sequence"/>
</dbReference>
<dbReference type="eggNOG" id="ENOG502TGJ0">
    <property type="taxonomic scope" value="Eukaryota"/>
</dbReference>
<evidence type="ECO:0000313" key="3">
    <source>
        <dbReference type="EMBL" id="EGT30109.1"/>
    </source>
</evidence>
<dbReference type="FunCoup" id="G0M8B4">
    <property type="interactions" value="450"/>
</dbReference>
<accession>G0M8B4</accession>
<evidence type="ECO:0000256" key="1">
    <source>
        <dbReference type="PROSITE-ProRule" id="PRU00076"/>
    </source>
</evidence>
<sequence length="1192" mass="130425">MSATSSSTDHKGNEDAISVKDILVNTIANTNTYSDIFIVVNYNLTVSDSDVQAIQQQLEVQRSRLYVLFVQTYMNYTSDVYYPMNKLSIGSGGVAVRLKDYNELHTFFAQYFPILVANDIVAKAYSANQKAGIALNDVYLLAESYYLLVTNEDALGDGISQATINVNGTTVTNILNIGELQLFELTAKSATKYNIPIFFTTGGLARYSSAILFVNTANQDFISLSFVDKDGKNRNDIEYNDGAYTPVIYSSSPFDSSSNIFITYSDAANPAKLIYNGSITNSSGCPGFKNYNWTTEYSWPCSVSGGLYHIKIDRSSNNQVISRTFPITCIGASVGGCLNGGIFDDGACNCPNEWTGTHCESPVCLNGGTVTSAHTCSCLPSFTGTFCETSYAHCGSSPKTPDYRADLSSLVIVADVNALAFGGMTADFGVTGIPITVILYGDGNAPRIVLSTTNSQHLLDVLKQVAQTTPATSPSPAPVNSDMYKAMNLALDNQLTNRALLVVYTSNADVPVDSDFLTRLAIKRAEVRVLSISGAESDNARTLSLVGNGIPIAVTNTGHFQTYLSSYVAQLFQSLQYQANVPQRVFNVFKTDQLTGPTTVEIPKDTLFDNAQSILFVHVYKGRLDGTPSFTPIGTIGDTKIYSIPYYQKDGKPLSLTWNTGGVTGFYAVEVVGYLKLTTFASATQTRQQQFVLTCFRGEYQSGNTDCKGHGSPGAICSCDRNWGGIDCTEPVCVNGVRDMSVCRCPVNNYGLLCDKTFGAAPLTTSTAAPTTTTPKNFRVVAFILDLIGTDDYAYNQTIQSLTQYYKAFGSSHWVLLVHNLNQTYDVAPEFQQYQGDQYLLNATVDFWPLRSKASRTSSVTLISSSDVPSNNMGGLDSFTKSAVAYSPFTTSVDPTVTDSLKQNFSTNVSTAREYYNGLLSMVTSTNQNANAILPDKPGTFSCVYGLQSNIRVAIDRSNFSSNAVNESLNDFLTHFRLGFNFIENDEDRCSTQPLPAFYKERTALTAFPYYDNVVKTAKFCPSQYTSMLSFAVNGKQTVPNYENPKYVSTLGKNINSADCSCNRFFDPKTIKFILWLPRAPIPSSADFLQSLKLNTTNAYHFVVPFYDISAESKATDLYYQILVNQVKGGDYYLLPNAAKVTSIQTDVIDVLYEKLCESAGVDPTAVPPPPTFLESYSLTRQEDYDYGIFYD</sequence>
<comment type="caution">
    <text evidence="1">Lacks conserved residue(s) required for the propagation of feature annotation.</text>
</comment>
<proteinExistence type="predicted"/>
<dbReference type="Gene3D" id="2.10.25.10">
    <property type="entry name" value="Laminin"/>
    <property type="match status" value="1"/>
</dbReference>
<evidence type="ECO:0000259" key="2">
    <source>
        <dbReference type="PROSITE" id="PS50026"/>
    </source>
</evidence>
<dbReference type="OMA" id="TNAYHFV"/>
<name>G0M8B4_CAEBE</name>
<gene>
    <name evidence="3" type="ORF">CAEBREN_24870</name>
</gene>
<dbReference type="AlphaFoldDB" id="G0M8B4"/>
<feature type="disulfide bond" evidence="1">
    <location>
        <begin position="378"/>
        <end position="387"/>
    </location>
</feature>
<protein>
    <recommendedName>
        <fullName evidence="2">EGF-like domain-containing protein</fullName>
    </recommendedName>
</protein>
<dbReference type="InParanoid" id="G0M8B4"/>
<dbReference type="PROSITE" id="PS50026">
    <property type="entry name" value="EGF_3"/>
    <property type="match status" value="1"/>
</dbReference>
<dbReference type="SUPFAM" id="SSF57196">
    <property type="entry name" value="EGF/Laminin"/>
    <property type="match status" value="1"/>
</dbReference>
<dbReference type="PANTHER" id="PTHR34311:SF10">
    <property type="entry name" value="NEMATODE SPECIFIC PEPTIDE FAMILY-RELATED"/>
    <property type="match status" value="1"/>
</dbReference>
<organism evidence="4">
    <name type="scientific">Caenorhabditis brenneri</name>
    <name type="common">Nematode worm</name>
    <dbReference type="NCBI Taxonomy" id="135651"/>
    <lineage>
        <taxon>Eukaryota</taxon>
        <taxon>Metazoa</taxon>
        <taxon>Ecdysozoa</taxon>
        <taxon>Nematoda</taxon>
        <taxon>Chromadorea</taxon>
        <taxon>Rhabditida</taxon>
        <taxon>Rhabditina</taxon>
        <taxon>Rhabditomorpha</taxon>
        <taxon>Rhabditoidea</taxon>
        <taxon>Rhabditidae</taxon>
        <taxon>Peloderinae</taxon>
        <taxon>Caenorhabditis</taxon>
    </lineage>
</organism>
<feature type="domain" description="EGF-like" evidence="2">
    <location>
        <begin position="355"/>
        <end position="388"/>
    </location>
</feature>
<dbReference type="HOGENOM" id="CLU_001923_0_0_1"/>
<reference evidence="4" key="1">
    <citation type="submission" date="2011-07" db="EMBL/GenBank/DDBJ databases">
        <authorList>
            <consortium name="Caenorhabditis brenneri Sequencing and Analysis Consortium"/>
            <person name="Wilson R.K."/>
        </authorList>
    </citation>
    <scope>NUCLEOTIDE SEQUENCE [LARGE SCALE GENOMIC DNA]</scope>
    <source>
        <strain evidence="4">PB2801</strain>
    </source>
</reference>
<dbReference type="PANTHER" id="PTHR34311">
    <property type="entry name" value="PROTEIN CBG21698-RELATED"/>
    <property type="match status" value="1"/>
</dbReference>
<dbReference type="EMBL" id="GL379786">
    <property type="protein sequence ID" value="EGT30109.1"/>
    <property type="molecule type" value="Genomic_DNA"/>
</dbReference>
<dbReference type="InterPro" id="IPR000742">
    <property type="entry name" value="EGF"/>
</dbReference>
<keyword evidence="1" id="KW-0245">EGF-like domain</keyword>
<keyword evidence="1" id="KW-1015">Disulfide bond</keyword>
<evidence type="ECO:0000313" key="4">
    <source>
        <dbReference type="Proteomes" id="UP000008068"/>
    </source>
</evidence>
<keyword evidence="4" id="KW-1185">Reference proteome</keyword>
<dbReference type="OrthoDB" id="5805496at2759"/>